<reference evidence="7" key="1">
    <citation type="journal article" date="2019" name="Science">
        <title>Mutation of a bHLH transcription factor allowed almond domestication.</title>
        <authorList>
            <person name="Sanchez-Perez R."/>
            <person name="Pavan S."/>
            <person name="Mazzeo R."/>
            <person name="Moldovan C."/>
            <person name="Aiese Cigliano R."/>
            <person name="Del Cueto J."/>
            <person name="Ricciardi F."/>
            <person name="Lotti C."/>
            <person name="Ricciardi L."/>
            <person name="Dicenta F."/>
            <person name="Lopez-Marques R.L."/>
            <person name="Lindberg Moller B."/>
        </authorList>
    </citation>
    <scope>NUCLEOTIDE SEQUENCE</scope>
</reference>
<name>A0A4Y1RQC7_PRUDU</name>
<evidence type="ECO:0000313" key="7">
    <source>
        <dbReference type="EMBL" id="BBH06056.1"/>
    </source>
</evidence>
<feature type="transmembrane region" description="Helical" evidence="6">
    <location>
        <begin position="200"/>
        <end position="222"/>
    </location>
</feature>
<keyword evidence="3 6" id="KW-1133">Transmembrane helix</keyword>
<dbReference type="EMBL" id="AP019302">
    <property type="protein sequence ID" value="BBH06056.1"/>
    <property type="molecule type" value="Genomic_DNA"/>
</dbReference>
<dbReference type="PANTHER" id="PTHR30238">
    <property type="entry name" value="MEMBRANE BOUND PREDICTED REDOX MODULATOR"/>
    <property type="match status" value="1"/>
</dbReference>
<dbReference type="GO" id="GO:0016020">
    <property type="term" value="C:membrane"/>
    <property type="evidence" value="ECO:0007669"/>
    <property type="project" value="UniProtKB-SubCell"/>
</dbReference>
<feature type="transmembrane region" description="Helical" evidence="6">
    <location>
        <begin position="138"/>
        <end position="155"/>
    </location>
</feature>
<evidence type="ECO:0000256" key="6">
    <source>
        <dbReference type="SAM" id="Phobius"/>
    </source>
</evidence>
<feature type="transmembrane region" description="Helical" evidence="6">
    <location>
        <begin position="167"/>
        <end position="188"/>
    </location>
</feature>
<feature type="compositionally biased region" description="Basic residues" evidence="5">
    <location>
        <begin position="75"/>
        <end position="85"/>
    </location>
</feature>
<gene>
    <name evidence="7" type="ORF">Prudu_017602</name>
</gene>
<dbReference type="NCBIfam" id="TIGR03718">
    <property type="entry name" value="R_switched_Alx"/>
    <property type="match status" value="1"/>
</dbReference>
<organism evidence="7">
    <name type="scientific">Prunus dulcis</name>
    <name type="common">Almond</name>
    <name type="synonym">Amygdalus dulcis</name>
    <dbReference type="NCBI Taxonomy" id="3755"/>
    <lineage>
        <taxon>Eukaryota</taxon>
        <taxon>Viridiplantae</taxon>
        <taxon>Streptophyta</taxon>
        <taxon>Embryophyta</taxon>
        <taxon>Tracheophyta</taxon>
        <taxon>Spermatophyta</taxon>
        <taxon>Magnoliopsida</taxon>
        <taxon>eudicotyledons</taxon>
        <taxon>Gunneridae</taxon>
        <taxon>Pentapetalae</taxon>
        <taxon>rosids</taxon>
        <taxon>fabids</taxon>
        <taxon>Rosales</taxon>
        <taxon>Rosaceae</taxon>
        <taxon>Amygdaloideae</taxon>
        <taxon>Amygdaleae</taxon>
        <taxon>Prunus</taxon>
    </lineage>
</organism>
<keyword evidence="4 6" id="KW-0472">Membrane</keyword>
<dbReference type="Pfam" id="PF03741">
    <property type="entry name" value="TerC"/>
    <property type="match status" value="1"/>
</dbReference>
<accession>A0A4Y1RQC7</accession>
<comment type="subcellular location">
    <subcellularLocation>
        <location evidence="1">Membrane</location>
        <topology evidence="1">Multi-pass membrane protein</topology>
    </subcellularLocation>
</comment>
<proteinExistence type="predicted"/>
<evidence type="ECO:0000256" key="2">
    <source>
        <dbReference type="ARBA" id="ARBA00022692"/>
    </source>
</evidence>
<evidence type="ECO:0000256" key="4">
    <source>
        <dbReference type="ARBA" id="ARBA00023136"/>
    </source>
</evidence>
<dbReference type="AlphaFoldDB" id="A0A4Y1RQC7"/>
<evidence type="ECO:0000256" key="1">
    <source>
        <dbReference type="ARBA" id="ARBA00004141"/>
    </source>
</evidence>
<feature type="compositionally biased region" description="Basic and acidic residues" evidence="5">
    <location>
        <begin position="107"/>
        <end position="119"/>
    </location>
</feature>
<sequence>AAEEALKATLLFSSSPLLLHLNLAPILSLAAMGMASVVHNGVHIPLKLSSRLPRVSSPSAAPKWARPHLIHLHIPRIRTGGHSRRGQSAPIARSRTTEQDDDLSTSEGERVDSQSHDDIGDVDTSHTSSPEKTQGREAYVSSVCAAVAFGVGLGFKDGVGKATEFFAGYLLEQSLSVDNLFVFVLIFKYFKVPIMYQNRVLSYGIAGAVVFRFTLILLGTATLQRFEAVNLFLAAILLYSSFKLFTSEDDDTDLSNNFVVKTCQRFIPVTSSYDGNKFFTFQDGVQKGTKLYCTGVKHFGQATPLLLTVAVIELSDIAFAVDSIPAVFGVTRDPFIVFSSNLFAIVGLRSLYTLISEGMSDLEYLQPSIGVVLGFIGCKMILDYFDILNSHLLNSSTGFHVSTEVSLGFVATSLSTGVLLSLMKKSD</sequence>
<keyword evidence="2 6" id="KW-0812">Transmembrane</keyword>
<dbReference type="InterPro" id="IPR005496">
    <property type="entry name" value="Integral_membrane_TerC"/>
</dbReference>
<dbReference type="InterPro" id="IPR022369">
    <property type="entry name" value="Integral_membrane_TerC_rswitch"/>
</dbReference>
<feature type="non-terminal residue" evidence="7">
    <location>
        <position position="1"/>
    </location>
</feature>
<protein>
    <submittedName>
        <fullName evidence="7">Integral membrane TerC family protein</fullName>
    </submittedName>
</protein>
<dbReference type="PANTHER" id="PTHR30238:SF0">
    <property type="entry name" value="THYLAKOID MEMBRANE PROTEIN TERC, CHLOROPLASTIC"/>
    <property type="match status" value="1"/>
</dbReference>
<evidence type="ECO:0000256" key="3">
    <source>
        <dbReference type="ARBA" id="ARBA00022989"/>
    </source>
</evidence>
<feature type="transmembrane region" description="Helical" evidence="6">
    <location>
        <begin position="17"/>
        <end position="38"/>
    </location>
</feature>
<evidence type="ECO:0000256" key="5">
    <source>
        <dbReference type="SAM" id="MobiDB-lite"/>
    </source>
</evidence>
<feature type="region of interest" description="Disordered" evidence="5">
    <location>
        <begin position="75"/>
        <end position="134"/>
    </location>
</feature>